<name>A0AAW2ANE6_CULAL</name>
<organism evidence="2 3">
    <name type="scientific">Culter alburnus</name>
    <name type="common">Topmouth culter</name>
    <dbReference type="NCBI Taxonomy" id="194366"/>
    <lineage>
        <taxon>Eukaryota</taxon>
        <taxon>Metazoa</taxon>
        <taxon>Chordata</taxon>
        <taxon>Craniata</taxon>
        <taxon>Vertebrata</taxon>
        <taxon>Euteleostomi</taxon>
        <taxon>Actinopterygii</taxon>
        <taxon>Neopterygii</taxon>
        <taxon>Teleostei</taxon>
        <taxon>Ostariophysi</taxon>
        <taxon>Cypriniformes</taxon>
        <taxon>Xenocyprididae</taxon>
        <taxon>Xenocypridinae</taxon>
        <taxon>Culter</taxon>
    </lineage>
</organism>
<feature type="region of interest" description="Disordered" evidence="1">
    <location>
        <begin position="115"/>
        <end position="146"/>
    </location>
</feature>
<sequence length="146" mass="16393">MGSAITKTVEKWGINPRKLSQKRAKGKGPPVAPPNQHPRVDVHVHDCVTTEPQYAQVNKKRKQNEDGLHYADVQVLRSENATSRGKLNQTPNHHNTEYATIDFTTTVDTQTSAEPADIFIPPGELQRPNMRFSHKKNVHSKRAVKA</sequence>
<dbReference type="EMBL" id="JAWDJR010000005">
    <property type="protein sequence ID" value="KAK9974155.1"/>
    <property type="molecule type" value="Genomic_DNA"/>
</dbReference>
<dbReference type="Pfam" id="PF15147">
    <property type="entry name" value="DUF4578"/>
    <property type="match status" value="1"/>
</dbReference>
<gene>
    <name evidence="2" type="ORF">ABG768_022262</name>
</gene>
<dbReference type="PANTHER" id="PTHR37342">
    <property type="entry name" value="HYPOTHETICAL PROTEIN LOC689959"/>
    <property type="match status" value="1"/>
</dbReference>
<proteinExistence type="predicted"/>
<dbReference type="AlphaFoldDB" id="A0AAW2ANE6"/>
<evidence type="ECO:0000313" key="3">
    <source>
        <dbReference type="Proteomes" id="UP001479290"/>
    </source>
</evidence>
<dbReference type="Proteomes" id="UP001479290">
    <property type="component" value="Unassembled WGS sequence"/>
</dbReference>
<feature type="compositionally biased region" description="Basic residues" evidence="1">
    <location>
        <begin position="132"/>
        <end position="146"/>
    </location>
</feature>
<dbReference type="PANTHER" id="PTHR37342:SF1">
    <property type="entry name" value="CHROMOSOME 11 OPEN READING FRAME 52"/>
    <property type="match status" value="1"/>
</dbReference>
<reference evidence="2 3" key="1">
    <citation type="submission" date="2024-05" db="EMBL/GenBank/DDBJ databases">
        <title>A high-quality chromosomal-level genome assembly of Topmouth culter (Culter alburnus).</title>
        <authorList>
            <person name="Zhao H."/>
        </authorList>
    </citation>
    <scope>NUCLEOTIDE SEQUENCE [LARGE SCALE GENOMIC DNA]</scope>
    <source>
        <strain evidence="2">CATC2023</strain>
        <tissue evidence="2">Muscle</tissue>
    </source>
</reference>
<comment type="caution">
    <text evidence="2">The sequence shown here is derived from an EMBL/GenBank/DDBJ whole genome shotgun (WGS) entry which is preliminary data.</text>
</comment>
<protein>
    <submittedName>
        <fullName evidence="2">Uncharacterized protein</fullName>
    </submittedName>
</protein>
<evidence type="ECO:0000256" key="1">
    <source>
        <dbReference type="SAM" id="MobiDB-lite"/>
    </source>
</evidence>
<keyword evidence="3" id="KW-1185">Reference proteome</keyword>
<dbReference type="GO" id="GO:0070062">
    <property type="term" value="C:extracellular exosome"/>
    <property type="evidence" value="ECO:0007669"/>
    <property type="project" value="TreeGrafter"/>
</dbReference>
<accession>A0AAW2ANE6</accession>
<dbReference type="InterPro" id="IPR028106">
    <property type="entry name" value="DUF4578"/>
</dbReference>
<feature type="region of interest" description="Disordered" evidence="1">
    <location>
        <begin position="1"/>
        <end position="39"/>
    </location>
</feature>
<evidence type="ECO:0000313" key="2">
    <source>
        <dbReference type="EMBL" id="KAK9974155.1"/>
    </source>
</evidence>